<reference evidence="2" key="1">
    <citation type="journal article" date="2019" name="Int. J. Syst. Evol. Microbiol.">
        <title>The Global Catalogue of Microorganisms (GCM) 10K type strain sequencing project: providing services to taxonomists for standard genome sequencing and annotation.</title>
        <authorList>
            <consortium name="The Broad Institute Genomics Platform"/>
            <consortium name="The Broad Institute Genome Sequencing Center for Infectious Disease"/>
            <person name="Wu L."/>
            <person name="Ma J."/>
        </authorList>
    </citation>
    <scope>NUCLEOTIDE SEQUENCE [LARGE SCALE GENOMIC DNA]</scope>
    <source>
        <strain evidence="2">JCM 3369</strain>
    </source>
</reference>
<dbReference type="Proteomes" id="UP001596380">
    <property type="component" value="Unassembled WGS sequence"/>
</dbReference>
<gene>
    <name evidence="1" type="ORF">ACFQKB_27160</name>
</gene>
<accession>A0ABW2CR63</accession>
<evidence type="ECO:0000313" key="1">
    <source>
        <dbReference type="EMBL" id="MFC6883466.1"/>
    </source>
</evidence>
<comment type="caution">
    <text evidence="1">The sequence shown here is derived from an EMBL/GenBank/DDBJ whole genome shotgun (WGS) entry which is preliminary data.</text>
</comment>
<organism evidence="1 2">
    <name type="scientific">Actinomadura yumaensis</name>
    <dbReference type="NCBI Taxonomy" id="111807"/>
    <lineage>
        <taxon>Bacteria</taxon>
        <taxon>Bacillati</taxon>
        <taxon>Actinomycetota</taxon>
        <taxon>Actinomycetes</taxon>
        <taxon>Streptosporangiales</taxon>
        <taxon>Thermomonosporaceae</taxon>
        <taxon>Actinomadura</taxon>
    </lineage>
</organism>
<proteinExistence type="predicted"/>
<evidence type="ECO:0000313" key="2">
    <source>
        <dbReference type="Proteomes" id="UP001596380"/>
    </source>
</evidence>
<protein>
    <submittedName>
        <fullName evidence="1">Uncharacterized protein</fullName>
    </submittedName>
</protein>
<sequence length="98" mass="10753">MSVTFAAFDPVTYDILTPVEAQPNFSATNTMRLSEAIGLGQYGDEWGGSCTVEEMRACLLTWPDGHPDPGLNRRLGELVRLVDEASRLDRPGLLISWG</sequence>
<name>A0ABW2CR63_9ACTN</name>
<dbReference type="RefSeq" id="WP_378050355.1">
    <property type="nucleotide sequence ID" value="NZ_JBHSXE010000002.1"/>
</dbReference>
<keyword evidence="2" id="KW-1185">Reference proteome</keyword>
<dbReference type="EMBL" id="JBHSXS010000019">
    <property type="protein sequence ID" value="MFC6883466.1"/>
    <property type="molecule type" value="Genomic_DNA"/>
</dbReference>